<gene>
    <name evidence="1" type="ORF">FEQUK3_LOCUS10030</name>
</gene>
<accession>A0A8J2IXK7</accession>
<dbReference type="EMBL" id="CAJSTJ010000164">
    <property type="protein sequence ID" value="CAG7564256.1"/>
    <property type="molecule type" value="Genomic_DNA"/>
</dbReference>
<sequence>MLVRAVYHEEPQYSSADIGPEVAALFPAFFADCAKIDSLRNQLHLIGTCRDTPASGEEPTSNRDEFRMMLNGDLVELIKDALDTNTSAPHVIDRTPA</sequence>
<dbReference type="AlphaFoldDB" id="A0A8J2IXK7"/>
<evidence type="ECO:0000313" key="1">
    <source>
        <dbReference type="EMBL" id="CAG7564256.1"/>
    </source>
</evidence>
<proteinExistence type="predicted"/>
<name>A0A8J2IXK7_FUSEQ</name>
<evidence type="ECO:0000313" key="2">
    <source>
        <dbReference type="Proteomes" id="UP000693738"/>
    </source>
</evidence>
<dbReference type="Proteomes" id="UP000693738">
    <property type="component" value="Unassembled WGS sequence"/>
</dbReference>
<comment type="caution">
    <text evidence="1">The sequence shown here is derived from an EMBL/GenBank/DDBJ whole genome shotgun (WGS) entry which is preliminary data.</text>
</comment>
<protein>
    <submittedName>
        <fullName evidence="1">Uncharacterized protein</fullName>
    </submittedName>
</protein>
<organism evidence="1 2">
    <name type="scientific">Fusarium equiseti</name>
    <name type="common">Fusarium scirpi</name>
    <dbReference type="NCBI Taxonomy" id="61235"/>
    <lineage>
        <taxon>Eukaryota</taxon>
        <taxon>Fungi</taxon>
        <taxon>Dikarya</taxon>
        <taxon>Ascomycota</taxon>
        <taxon>Pezizomycotina</taxon>
        <taxon>Sordariomycetes</taxon>
        <taxon>Hypocreomycetidae</taxon>
        <taxon>Hypocreales</taxon>
        <taxon>Nectriaceae</taxon>
        <taxon>Fusarium</taxon>
        <taxon>Fusarium incarnatum-equiseti species complex</taxon>
    </lineage>
</organism>
<reference evidence="1" key="1">
    <citation type="submission" date="2021-05" db="EMBL/GenBank/DDBJ databases">
        <authorList>
            <person name="Khan N."/>
        </authorList>
    </citation>
    <scope>NUCLEOTIDE SEQUENCE</scope>
</reference>